<reference evidence="1" key="1">
    <citation type="journal article" date="2022" name="bioRxiv">
        <title>Population genetic analysis of Ophidiomyces ophidiicola, the causative agent of snake fungal disease, indicates recent introductions to the USA.</title>
        <authorList>
            <person name="Ladner J.T."/>
            <person name="Palmer J.M."/>
            <person name="Ettinger C.L."/>
            <person name="Stajich J.E."/>
            <person name="Farrell T.M."/>
            <person name="Glorioso B.M."/>
            <person name="Lawson B."/>
            <person name="Price S.J."/>
            <person name="Stengle A.G."/>
            <person name="Grear D.A."/>
            <person name="Lorch J.M."/>
        </authorList>
    </citation>
    <scope>NUCLEOTIDE SEQUENCE</scope>
    <source>
        <strain evidence="1">NWHC 24266-5</strain>
    </source>
</reference>
<comment type="caution">
    <text evidence="1">The sequence shown here is derived from an EMBL/GenBank/DDBJ whole genome shotgun (WGS) entry which is preliminary data.</text>
</comment>
<sequence length="400" mass="41660">MVSMKFLSVLLSALAAVDAAEVLSVSNKKDIIPDSYIVVLKDEVPDSEVRAHVSWVQTTQKVGNMKRNNTVSGLKSTFHIGQFQGYLGSFDQDTLAKILRDDKVKYVEPNRIMKIQGVTEQRNAPWGLGRISSQQPGSDTYVYDESAGRGIIIYGVDSGIDVSHPDFEGRATWGTNTVDNDDTDGNGHGTHTAGTFAGSTYGVAKHATIVGVKVLDAGGSGSNSAIIAGIDWCVNHARENNALGRAVMNLSLGGGYSEATNSAAERAVAAGIFLAVAAGNDNQDANNYSPASAANVCTVGATDSQDVRATFSNYGSRLDIFAPGVDVVSSTVGGGSGPMSGTSMAAPHIAGLGAYLMALENIPAGQVCDRIKQLSLNAVRNEGPGSTTQLANNGASNLKK</sequence>
<dbReference type="EMBL" id="JALBCA010000028">
    <property type="protein sequence ID" value="KAI2388811.1"/>
    <property type="molecule type" value="Genomic_DNA"/>
</dbReference>
<accession>A0ACB8UZM7</accession>
<organism evidence="1">
    <name type="scientific">Ophidiomyces ophidiicola</name>
    <dbReference type="NCBI Taxonomy" id="1387563"/>
    <lineage>
        <taxon>Eukaryota</taxon>
        <taxon>Fungi</taxon>
        <taxon>Dikarya</taxon>
        <taxon>Ascomycota</taxon>
        <taxon>Pezizomycotina</taxon>
        <taxon>Eurotiomycetes</taxon>
        <taxon>Eurotiomycetidae</taxon>
        <taxon>Onygenales</taxon>
        <taxon>Onygenaceae</taxon>
        <taxon>Ophidiomyces</taxon>
    </lineage>
</organism>
<proteinExistence type="predicted"/>
<protein>
    <submittedName>
        <fullName evidence="1">Secreted subtilisin-like serine protease sub4</fullName>
    </submittedName>
</protein>
<name>A0ACB8UZM7_9EURO</name>
<gene>
    <name evidence="1" type="primary">SUB4</name>
    <name evidence="1" type="ORF">LOY88_002404</name>
</gene>
<evidence type="ECO:0000313" key="1">
    <source>
        <dbReference type="EMBL" id="KAI2388811.1"/>
    </source>
</evidence>